<dbReference type="GO" id="GO:0016020">
    <property type="term" value="C:membrane"/>
    <property type="evidence" value="ECO:0007669"/>
    <property type="project" value="UniProtKB-SubCell"/>
</dbReference>
<feature type="transmembrane region" description="Helical" evidence="6">
    <location>
        <begin position="243"/>
        <end position="265"/>
    </location>
</feature>
<feature type="transmembrane region" description="Helical" evidence="6">
    <location>
        <begin position="66"/>
        <end position="88"/>
    </location>
</feature>
<name>A0A0B7JG19_9GAMM</name>
<evidence type="ECO:0000313" key="8">
    <source>
        <dbReference type="Proteomes" id="UP000241426"/>
    </source>
</evidence>
<dbReference type="PANTHER" id="PTHR21716:SF4">
    <property type="entry name" value="TRANSMEMBRANE PROTEIN 245"/>
    <property type="match status" value="1"/>
</dbReference>
<dbReference type="PANTHER" id="PTHR21716">
    <property type="entry name" value="TRANSMEMBRANE PROTEIN"/>
    <property type="match status" value="1"/>
</dbReference>
<feature type="transmembrane region" description="Helical" evidence="6">
    <location>
        <begin position="277"/>
        <end position="294"/>
    </location>
</feature>
<dbReference type="eggNOG" id="COG0628">
    <property type="taxonomic scope" value="Bacteria"/>
</dbReference>
<dbReference type="Pfam" id="PF01594">
    <property type="entry name" value="AI-2E_transport"/>
    <property type="match status" value="1"/>
</dbReference>
<organism evidence="7 8">
    <name type="scientific">Photobacterium kishitanii</name>
    <dbReference type="NCBI Taxonomy" id="318456"/>
    <lineage>
        <taxon>Bacteria</taxon>
        <taxon>Pseudomonadati</taxon>
        <taxon>Pseudomonadota</taxon>
        <taxon>Gammaproteobacteria</taxon>
        <taxon>Vibrionales</taxon>
        <taxon>Vibrionaceae</taxon>
        <taxon>Photobacterium</taxon>
    </lineage>
</organism>
<feature type="transmembrane region" description="Helical" evidence="6">
    <location>
        <begin position="314"/>
        <end position="344"/>
    </location>
</feature>
<gene>
    <name evidence="7" type="ORF">C9J27_12140</name>
</gene>
<feature type="transmembrane region" description="Helical" evidence="6">
    <location>
        <begin position="216"/>
        <end position="237"/>
    </location>
</feature>
<feature type="transmembrane region" description="Helical" evidence="6">
    <location>
        <begin position="35"/>
        <end position="54"/>
    </location>
</feature>
<evidence type="ECO:0000313" key="7">
    <source>
        <dbReference type="EMBL" id="PSU98422.1"/>
    </source>
</evidence>
<evidence type="ECO:0000256" key="2">
    <source>
        <dbReference type="ARBA" id="ARBA00009773"/>
    </source>
</evidence>
<keyword evidence="5 6" id="KW-0472">Membrane</keyword>
<evidence type="ECO:0000256" key="3">
    <source>
        <dbReference type="ARBA" id="ARBA00022692"/>
    </source>
</evidence>
<evidence type="ECO:0000256" key="6">
    <source>
        <dbReference type="SAM" id="Phobius"/>
    </source>
</evidence>
<reference evidence="7 8" key="1">
    <citation type="submission" date="2018-01" db="EMBL/GenBank/DDBJ databases">
        <title>Whole genome sequencing of Histamine producing bacteria.</title>
        <authorList>
            <person name="Butler K."/>
        </authorList>
    </citation>
    <scope>NUCLEOTIDE SEQUENCE [LARGE SCALE GENOMIC DNA]</scope>
    <source>
        <strain evidence="7 8">FS-7.2</strain>
    </source>
</reference>
<keyword evidence="3 6" id="KW-0812">Transmembrane</keyword>
<protein>
    <submittedName>
        <fullName evidence="7">AI-2E family transporter</fullName>
    </submittedName>
</protein>
<dbReference type="RefSeq" id="WP_036796063.1">
    <property type="nucleotide sequence ID" value="NZ_JAUZMX010000001.1"/>
</dbReference>
<dbReference type="AlphaFoldDB" id="A0A0B7JG19"/>
<proteinExistence type="inferred from homology"/>
<dbReference type="EMBL" id="PYNF01000009">
    <property type="protein sequence ID" value="PSU98422.1"/>
    <property type="molecule type" value="Genomic_DNA"/>
</dbReference>
<comment type="caution">
    <text evidence="7">The sequence shown here is derived from an EMBL/GenBank/DDBJ whole genome shotgun (WGS) entry which is preliminary data.</text>
</comment>
<sequence length="361" mass="39961">MPKPFKVEPRHWMLIAALIVAAYASYKLIEPYLGPIVLAFIISLLFSPLHKRLLAKMPTRENTAAVLSCFILTVIIVIPILVVFSSIVHQGTTVSKESYTWLTTGGPKELFAHPYAQRALTLIDKYSPFHDFDPQVIIQKLATTASQVGSQALNISAKILGDATNLLVNFMMMLFVLFFLLRDNEKMITAVRHVIPLSRSQEDAIINEVEQVAKSAVLGSFLTALAQGFAGGFAMWLCGFPGIFWGSMMAFASLIPVVGTALIWLPASLYLLLIGDWQWALFLACWGVIIVGSIDNIVRPLLMQGSSSMNTLLIFFSIIGGIQLFGLIGMIYGPIIFGVTLVIFKMYEVEFQSFLEQQDNN</sequence>
<comment type="subcellular location">
    <subcellularLocation>
        <location evidence="1">Membrane</location>
        <topology evidence="1">Multi-pass membrane protein</topology>
    </subcellularLocation>
</comment>
<feature type="transmembrane region" description="Helical" evidence="6">
    <location>
        <begin position="163"/>
        <end position="181"/>
    </location>
</feature>
<evidence type="ECO:0000256" key="5">
    <source>
        <dbReference type="ARBA" id="ARBA00023136"/>
    </source>
</evidence>
<evidence type="ECO:0000256" key="1">
    <source>
        <dbReference type="ARBA" id="ARBA00004141"/>
    </source>
</evidence>
<dbReference type="Proteomes" id="UP000241426">
    <property type="component" value="Unassembled WGS sequence"/>
</dbReference>
<comment type="similarity">
    <text evidence="2">Belongs to the autoinducer-2 exporter (AI-2E) (TC 2.A.86) family.</text>
</comment>
<accession>A0A0B7JG19</accession>
<dbReference type="GeneID" id="29943166"/>
<evidence type="ECO:0000256" key="4">
    <source>
        <dbReference type="ARBA" id="ARBA00022989"/>
    </source>
</evidence>
<accession>A0A2T3KH50</accession>
<dbReference type="InterPro" id="IPR002549">
    <property type="entry name" value="AI-2E-like"/>
</dbReference>
<keyword evidence="4 6" id="KW-1133">Transmembrane helix</keyword>